<dbReference type="AlphaFoldDB" id="A0A2A5CDY3"/>
<name>A0A2A5CDY3_9GAMM</name>
<evidence type="ECO:0000313" key="2">
    <source>
        <dbReference type="Proteomes" id="UP000228987"/>
    </source>
</evidence>
<organism evidence="1 2">
    <name type="scientific">SAR86 cluster bacterium</name>
    <dbReference type="NCBI Taxonomy" id="2030880"/>
    <lineage>
        <taxon>Bacteria</taxon>
        <taxon>Pseudomonadati</taxon>
        <taxon>Pseudomonadota</taxon>
        <taxon>Gammaproteobacteria</taxon>
        <taxon>SAR86 cluster</taxon>
    </lineage>
</organism>
<evidence type="ECO:0000313" key="1">
    <source>
        <dbReference type="EMBL" id="PCJ42087.1"/>
    </source>
</evidence>
<protein>
    <submittedName>
        <fullName evidence="1">Uncharacterized protein</fullName>
    </submittedName>
</protein>
<sequence length="265" mass="28592">MINDYSIDAGEYKDFVGGYGFTILESNYRVDVQLFNALGAEIEVATDVGSSWFWRQPIWTEIPRVAFIRVTALTNGTVGRIQSSEGISGNNVLAGSVDVPNAIQTLDGSLEIVKDSRGFVVEVQCPSSAGEYSIAQLWNPPGSGVNLVVDEVNGFHTLPAVHPLYLYRSSTKLVTNFGAAAAVEGNKFLNSAVYSGAEFQYENTATILSGIEGSALLAKYRGQYEDSSYILKKPFVLSPGVGLNFSSTLVNGIVSASYQYHSEKV</sequence>
<gene>
    <name evidence="1" type="ORF">COA71_05710</name>
</gene>
<proteinExistence type="predicted"/>
<reference evidence="2" key="1">
    <citation type="submission" date="2017-08" db="EMBL/GenBank/DDBJ databases">
        <title>A dynamic microbial community with high functional redundancy inhabits the cold, oxic subseafloor aquifer.</title>
        <authorList>
            <person name="Tully B.J."/>
            <person name="Wheat C.G."/>
            <person name="Glazer B.T."/>
            <person name="Huber J.A."/>
        </authorList>
    </citation>
    <scope>NUCLEOTIDE SEQUENCE [LARGE SCALE GENOMIC DNA]</scope>
</reference>
<comment type="caution">
    <text evidence="1">The sequence shown here is derived from an EMBL/GenBank/DDBJ whole genome shotgun (WGS) entry which is preliminary data.</text>
</comment>
<dbReference type="EMBL" id="NVWI01000003">
    <property type="protein sequence ID" value="PCJ42087.1"/>
    <property type="molecule type" value="Genomic_DNA"/>
</dbReference>
<dbReference type="Proteomes" id="UP000228987">
    <property type="component" value="Unassembled WGS sequence"/>
</dbReference>
<accession>A0A2A5CDY3</accession>